<dbReference type="Proteomes" id="UP001525968">
    <property type="component" value="Unassembled WGS sequence"/>
</dbReference>
<evidence type="ECO:0000313" key="2">
    <source>
        <dbReference type="Proteomes" id="UP001525968"/>
    </source>
</evidence>
<gene>
    <name evidence="1" type="ORF">N0K08_08210</name>
</gene>
<dbReference type="RefSeq" id="WP_261499702.1">
    <property type="nucleotide sequence ID" value="NZ_JAODYH010000004.1"/>
</dbReference>
<organism evidence="1 2">
    <name type="scientific">Acidovorax bellezanensis</name>
    <dbReference type="NCBI Taxonomy" id="2976702"/>
    <lineage>
        <taxon>Bacteria</taxon>
        <taxon>Pseudomonadati</taxon>
        <taxon>Pseudomonadota</taxon>
        <taxon>Betaproteobacteria</taxon>
        <taxon>Burkholderiales</taxon>
        <taxon>Comamonadaceae</taxon>
        <taxon>Acidovorax</taxon>
    </lineage>
</organism>
<reference evidence="1 2" key="1">
    <citation type="submission" date="2022-09" db="EMBL/GenBank/DDBJ databases">
        <title>Draft genome of isolate Be4.</title>
        <authorList>
            <person name="Sanchez-Castro I."/>
            <person name="Martinez-Rodriguez P."/>
            <person name="Descostes M."/>
            <person name="Merroun M."/>
        </authorList>
    </citation>
    <scope>NUCLEOTIDE SEQUENCE [LARGE SCALE GENOMIC DNA]</scope>
    <source>
        <strain evidence="1 2">Be4</strain>
    </source>
</reference>
<accession>A0ABT2PJF8</accession>
<sequence length="57" mass="6459">MSRNETKTQPRKQTALAPQLLTLETVKLQLLQEELKHQRQQQTTMADQVAGRLGCIG</sequence>
<dbReference type="EMBL" id="JAODYH010000004">
    <property type="protein sequence ID" value="MCT9810613.1"/>
    <property type="molecule type" value="Genomic_DNA"/>
</dbReference>
<proteinExistence type="predicted"/>
<name>A0ABT2PJF8_9BURK</name>
<keyword evidence="2" id="KW-1185">Reference proteome</keyword>
<comment type="caution">
    <text evidence="1">The sequence shown here is derived from an EMBL/GenBank/DDBJ whole genome shotgun (WGS) entry which is preliminary data.</text>
</comment>
<protein>
    <submittedName>
        <fullName evidence="1">Uncharacterized protein</fullName>
    </submittedName>
</protein>
<evidence type="ECO:0000313" key="1">
    <source>
        <dbReference type="EMBL" id="MCT9810613.1"/>
    </source>
</evidence>